<keyword evidence="4" id="KW-1185">Reference proteome</keyword>
<sequence length="387" mass="42695">MEDRKIKIGAIGLGLRLTGVLQHLLGQSKNIELAAVCDTNDAWKDWATEQGMPMPESVTSHDDLVQRSDIEWIFIGSPNCLHREHVCAALDAGKHVFAEKPLATNLEDTSAMLESWRRSGCQFIIGFTLRFSPHYRKIKALLDEGVVGELISFEFNETIDFNHGGFIMGGWRNQREYSGTHLLEKCCHDIDLANWMTESRASRVASFGGLNFFKPENAYHIERVGKNADGKKAFQLWSPESHQNPFTCDKNINDNQVAIIEYENGVRATFHANCNAAILERRMYILGSEGAIRADVITGNIEVKRIGFEEETRFVETGASGGHGGGDEVLAAEVAEAMFHGKAPSFSMMEGALSAATVFALDDACDSGQVVDCSKYLKALTAENVLA</sequence>
<evidence type="ECO:0000259" key="2">
    <source>
        <dbReference type="Pfam" id="PF22725"/>
    </source>
</evidence>
<dbReference type="InterPro" id="IPR055170">
    <property type="entry name" value="GFO_IDH_MocA-like_dom"/>
</dbReference>
<dbReference type="RefSeq" id="WP_317834406.1">
    <property type="nucleotide sequence ID" value="NZ_CP136920.1"/>
</dbReference>
<dbReference type="InterPro" id="IPR000683">
    <property type="entry name" value="Gfo/Idh/MocA-like_OxRdtase_N"/>
</dbReference>
<dbReference type="EMBL" id="CP136920">
    <property type="protein sequence ID" value="WOO41922.1"/>
    <property type="molecule type" value="Genomic_DNA"/>
</dbReference>
<dbReference type="Pfam" id="PF22725">
    <property type="entry name" value="GFO_IDH_MocA_C3"/>
    <property type="match status" value="1"/>
</dbReference>
<name>A0AAQ3LAY6_9BACT</name>
<feature type="domain" description="Gfo/Idh/MocA-like oxidoreductase N-terminal" evidence="1">
    <location>
        <begin position="6"/>
        <end position="127"/>
    </location>
</feature>
<protein>
    <submittedName>
        <fullName evidence="3">Gfo/Idh/MocA family oxidoreductase</fullName>
    </submittedName>
</protein>
<feature type="domain" description="GFO/IDH/MocA-like oxidoreductase" evidence="2">
    <location>
        <begin position="135"/>
        <end position="293"/>
    </location>
</feature>
<dbReference type="GO" id="GO:0000166">
    <property type="term" value="F:nucleotide binding"/>
    <property type="evidence" value="ECO:0007669"/>
    <property type="project" value="InterPro"/>
</dbReference>
<dbReference type="SUPFAM" id="SSF55347">
    <property type="entry name" value="Glyceraldehyde-3-phosphate dehydrogenase-like, C-terminal domain"/>
    <property type="match status" value="1"/>
</dbReference>
<dbReference type="PANTHER" id="PTHR43377">
    <property type="entry name" value="BILIVERDIN REDUCTASE A"/>
    <property type="match status" value="1"/>
</dbReference>
<proteinExistence type="predicted"/>
<evidence type="ECO:0000313" key="4">
    <source>
        <dbReference type="Proteomes" id="UP001304300"/>
    </source>
</evidence>
<dbReference type="SUPFAM" id="SSF51735">
    <property type="entry name" value="NAD(P)-binding Rossmann-fold domains"/>
    <property type="match status" value="1"/>
</dbReference>
<dbReference type="AlphaFoldDB" id="A0AAQ3LAY6"/>
<evidence type="ECO:0000313" key="3">
    <source>
        <dbReference type="EMBL" id="WOO41922.1"/>
    </source>
</evidence>
<dbReference type="Pfam" id="PF01408">
    <property type="entry name" value="GFO_IDH_MocA"/>
    <property type="match status" value="1"/>
</dbReference>
<dbReference type="PANTHER" id="PTHR43377:SF2">
    <property type="entry name" value="BINDING ROSSMANN FOLD OXIDOREDUCTASE, PUTATIVE (AFU_ORTHOLOGUE AFUA_4G00560)-RELATED"/>
    <property type="match status" value="1"/>
</dbReference>
<gene>
    <name evidence="3" type="ORF">RZN69_02395</name>
</gene>
<dbReference type="InterPro" id="IPR051450">
    <property type="entry name" value="Gfo/Idh/MocA_Oxidoreductases"/>
</dbReference>
<dbReference type="InterPro" id="IPR036291">
    <property type="entry name" value="NAD(P)-bd_dom_sf"/>
</dbReference>
<dbReference type="Gene3D" id="3.40.50.720">
    <property type="entry name" value="NAD(P)-binding Rossmann-like Domain"/>
    <property type="match status" value="1"/>
</dbReference>
<organism evidence="3 4">
    <name type="scientific">Rubellicoccus peritrichatus</name>
    <dbReference type="NCBI Taxonomy" id="3080537"/>
    <lineage>
        <taxon>Bacteria</taxon>
        <taxon>Pseudomonadati</taxon>
        <taxon>Verrucomicrobiota</taxon>
        <taxon>Opitutia</taxon>
        <taxon>Puniceicoccales</taxon>
        <taxon>Cerasicoccaceae</taxon>
        <taxon>Rubellicoccus</taxon>
    </lineage>
</organism>
<dbReference type="KEGG" id="puo:RZN69_02395"/>
<reference evidence="3 4" key="1">
    <citation type="submission" date="2023-10" db="EMBL/GenBank/DDBJ databases">
        <title>Rubellicoccus peritrichatus gen. nov., sp. nov., isolated from an algae of coral reef tank.</title>
        <authorList>
            <person name="Luo J."/>
        </authorList>
    </citation>
    <scope>NUCLEOTIDE SEQUENCE [LARGE SCALE GENOMIC DNA]</scope>
    <source>
        <strain evidence="3 4">CR14</strain>
    </source>
</reference>
<dbReference type="Gene3D" id="3.30.360.10">
    <property type="entry name" value="Dihydrodipicolinate Reductase, domain 2"/>
    <property type="match status" value="1"/>
</dbReference>
<evidence type="ECO:0000259" key="1">
    <source>
        <dbReference type="Pfam" id="PF01408"/>
    </source>
</evidence>
<accession>A0AAQ3LAY6</accession>
<dbReference type="Proteomes" id="UP001304300">
    <property type="component" value="Chromosome"/>
</dbReference>